<feature type="compositionally biased region" description="Polar residues" evidence="9">
    <location>
        <begin position="39"/>
        <end position="58"/>
    </location>
</feature>
<feature type="domain" description="C2H2-type" evidence="10">
    <location>
        <begin position="121"/>
        <end position="148"/>
    </location>
</feature>
<feature type="compositionally biased region" description="Gly residues" evidence="9">
    <location>
        <begin position="88"/>
        <end position="99"/>
    </location>
</feature>
<dbReference type="Gene3D" id="3.30.160.60">
    <property type="entry name" value="Classic Zinc Finger"/>
    <property type="match status" value="5"/>
</dbReference>
<keyword evidence="5" id="KW-0862">Zinc</keyword>
<evidence type="ECO:0000256" key="4">
    <source>
        <dbReference type="ARBA" id="ARBA00022771"/>
    </source>
</evidence>
<evidence type="ECO:0000259" key="10">
    <source>
        <dbReference type="PROSITE" id="PS50157"/>
    </source>
</evidence>
<evidence type="ECO:0000313" key="12">
    <source>
        <dbReference type="RefSeq" id="XP_045547614.1"/>
    </source>
</evidence>
<comment type="subcellular location">
    <subcellularLocation>
        <location evidence="1">Nucleus</location>
    </subcellularLocation>
</comment>
<dbReference type="SUPFAM" id="SSF57667">
    <property type="entry name" value="beta-beta-alpha zinc fingers"/>
    <property type="match status" value="3"/>
</dbReference>
<evidence type="ECO:0000256" key="3">
    <source>
        <dbReference type="ARBA" id="ARBA00022737"/>
    </source>
</evidence>
<feature type="domain" description="C2H2-type" evidence="10">
    <location>
        <begin position="210"/>
        <end position="238"/>
    </location>
</feature>
<feature type="compositionally biased region" description="Basic and acidic residues" evidence="9">
    <location>
        <begin position="404"/>
        <end position="413"/>
    </location>
</feature>
<feature type="region of interest" description="Disordered" evidence="9">
    <location>
        <begin position="1"/>
        <end position="113"/>
    </location>
</feature>
<keyword evidence="6" id="KW-0238">DNA-binding</keyword>
<evidence type="ECO:0000256" key="8">
    <source>
        <dbReference type="PROSITE-ProRule" id="PRU00042"/>
    </source>
</evidence>
<feature type="compositionally biased region" description="Basic and acidic residues" evidence="9">
    <location>
        <begin position="476"/>
        <end position="497"/>
    </location>
</feature>
<dbReference type="PROSITE" id="PS00028">
    <property type="entry name" value="ZINC_FINGER_C2H2_1"/>
    <property type="match status" value="5"/>
</dbReference>
<gene>
    <name evidence="12" type="primary">LOC106565533</name>
</gene>
<feature type="domain" description="C2H2-type" evidence="10">
    <location>
        <begin position="177"/>
        <end position="204"/>
    </location>
</feature>
<dbReference type="PANTHER" id="PTHR24404:SF28">
    <property type="entry name" value="ZINC FINGER PROTEIN EOS"/>
    <property type="match status" value="1"/>
</dbReference>
<proteinExistence type="predicted"/>
<evidence type="ECO:0000256" key="5">
    <source>
        <dbReference type="ARBA" id="ARBA00022833"/>
    </source>
</evidence>
<name>A0ABM3CM40_SALSA</name>
<feature type="region of interest" description="Disordered" evidence="9">
    <location>
        <begin position="394"/>
        <end position="513"/>
    </location>
</feature>
<evidence type="ECO:0000256" key="2">
    <source>
        <dbReference type="ARBA" id="ARBA00022723"/>
    </source>
</evidence>
<dbReference type="InterPro" id="IPR013087">
    <property type="entry name" value="Znf_C2H2_type"/>
</dbReference>
<keyword evidence="4 8" id="KW-0863">Zinc-finger</keyword>
<evidence type="ECO:0000256" key="1">
    <source>
        <dbReference type="ARBA" id="ARBA00004123"/>
    </source>
</evidence>
<keyword evidence="11" id="KW-1185">Reference proteome</keyword>
<dbReference type="SMART" id="SM00355">
    <property type="entry name" value="ZnF_C2H2"/>
    <property type="match status" value="6"/>
</dbReference>
<dbReference type="InterPro" id="IPR036236">
    <property type="entry name" value="Znf_C2H2_sf"/>
</dbReference>
<protein>
    <submittedName>
        <fullName evidence="12">Zinc finger protein Eos isoform X1</fullName>
    </submittedName>
</protein>
<feature type="compositionally biased region" description="Basic and acidic residues" evidence="9">
    <location>
        <begin position="68"/>
        <end position="85"/>
    </location>
</feature>
<feature type="compositionally biased region" description="Low complexity" evidence="9">
    <location>
        <begin position="447"/>
        <end position="461"/>
    </location>
</feature>
<evidence type="ECO:0000313" key="11">
    <source>
        <dbReference type="Proteomes" id="UP001652741"/>
    </source>
</evidence>
<dbReference type="PANTHER" id="PTHR24404">
    <property type="entry name" value="ZINC FINGER PROTEIN"/>
    <property type="match status" value="1"/>
</dbReference>
<dbReference type="RefSeq" id="XP_045547614.1">
    <property type="nucleotide sequence ID" value="XM_045691658.1"/>
</dbReference>
<dbReference type="GeneID" id="106565533"/>
<organism evidence="11 12">
    <name type="scientific">Salmo salar</name>
    <name type="common">Atlantic salmon</name>
    <dbReference type="NCBI Taxonomy" id="8030"/>
    <lineage>
        <taxon>Eukaryota</taxon>
        <taxon>Metazoa</taxon>
        <taxon>Chordata</taxon>
        <taxon>Craniata</taxon>
        <taxon>Vertebrata</taxon>
        <taxon>Euteleostomi</taxon>
        <taxon>Actinopterygii</taxon>
        <taxon>Neopterygii</taxon>
        <taxon>Teleostei</taxon>
        <taxon>Protacanthopterygii</taxon>
        <taxon>Salmoniformes</taxon>
        <taxon>Salmonidae</taxon>
        <taxon>Salmoninae</taxon>
        <taxon>Salmo</taxon>
    </lineage>
</organism>
<keyword evidence="2" id="KW-0479">Metal-binding</keyword>
<feature type="domain" description="C2H2-type" evidence="10">
    <location>
        <begin position="149"/>
        <end position="176"/>
    </location>
</feature>
<reference evidence="12" key="1">
    <citation type="submission" date="2025-08" db="UniProtKB">
        <authorList>
            <consortium name="RefSeq"/>
        </authorList>
    </citation>
    <scope>IDENTIFICATION</scope>
</reference>
<evidence type="ECO:0000256" key="9">
    <source>
        <dbReference type="SAM" id="MobiDB-lite"/>
    </source>
</evidence>
<sequence length="586" mass="63701">MRLTGVRMDDDCNGRPYMSAGSGDSSMEREFSGALGGPTVSTPNSQHTSPSRSLSANSIKVELYSDEEPGRGTGPEDERGDRVEEGGSEQGGEAGGGGYREQASPEPMSPGGAIRLPNGKLKCDICGMICIGPNVLMVHKRSHTGERPFQCNQCGASFTQKGNLLRHIKLHSGEKPFKCPFCSYACRRRDALTGHLRTHSVSSPTVGKPYKCSYCGRSYKQQSTLEEHRERCHSYLQSLETQQPASAQTQEEELRDLEFMPDNLLQPSSDKMAFIDRLAHSITKRKRSTPQKFVGQKHMRLSLADTPYELRTAFDKDGVTHHGGLEQPHYTSLGGGYLGGQGVGSGGGSEGLRPLRLPLPHPSCLSELRPVISSAHTPMATLGPRLDCTGAGAGLGSTGVGGREAAEGHEDLPPGRSHGPSPCNGCQDSTDTESMPDEVFSGVAPALPLHNNNNHLNLHQLHSNHHPPPPPLLHHRGMDSPSHAKDRDGERDREEGGHPAFPPPSALAPGSPTSRQMFRVVDGEGHTVRSFRCEHCRVLFLDHVMFTIHMGCHGFRQPFECNICGHRSQDRYEFSSHIVRGEHLPG</sequence>
<evidence type="ECO:0000256" key="7">
    <source>
        <dbReference type="ARBA" id="ARBA00023242"/>
    </source>
</evidence>
<keyword evidence="3" id="KW-0677">Repeat</keyword>
<dbReference type="Pfam" id="PF00096">
    <property type="entry name" value="zf-C2H2"/>
    <property type="match status" value="3"/>
</dbReference>
<keyword evidence="7" id="KW-0539">Nucleus</keyword>
<dbReference type="InterPro" id="IPR050589">
    <property type="entry name" value="Ikaros_C2H2-ZF"/>
</dbReference>
<dbReference type="Proteomes" id="UP001652741">
    <property type="component" value="Chromosome ssa12"/>
</dbReference>
<evidence type="ECO:0000256" key="6">
    <source>
        <dbReference type="ARBA" id="ARBA00023125"/>
    </source>
</evidence>
<dbReference type="PROSITE" id="PS50157">
    <property type="entry name" value="ZINC_FINGER_C2H2_2"/>
    <property type="match status" value="4"/>
</dbReference>
<accession>A0ABM3CM40</accession>